<reference evidence="3" key="1">
    <citation type="journal article" date="2019" name="Int. J. Syst. Evol. Microbiol.">
        <title>The Global Catalogue of Microorganisms (GCM) 10K type strain sequencing project: providing services to taxonomists for standard genome sequencing and annotation.</title>
        <authorList>
            <consortium name="The Broad Institute Genomics Platform"/>
            <consortium name="The Broad Institute Genome Sequencing Center for Infectious Disease"/>
            <person name="Wu L."/>
            <person name="Ma J."/>
        </authorList>
    </citation>
    <scope>NUCLEOTIDE SEQUENCE [LARGE SCALE GENOMIC DNA]</scope>
    <source>
        <strain evidence="3">JCM 19212</strain>
    </source>
</reference>
<feature type="compositionally biased region" description="Polar residues" evidence="1">
    <location>
        <begin position="421"/>
        <end position="446"/>
    </location>
</feature>
<evidence type="ECO:0000256" key="1">
    <source>
        <dbReference type="SAM" id="MobiDB-lite"/>
    </source>
</evidence>
<dbReference type="Proteomes" id="UP001501083">
    <property type="component" value="Unassembled WGS sequence"/>
</dbReference>
<dbReference type="Pfam" id="PF11737">
    <property type="entry name" value="DUF3300"/>
    <property type="match status" value="1"/>
</dbReference>
<comment type="caution">
    <text evidence="2">The sequence shown here is derived from an EMBL/GenBank/DDBJ whole genome shotgun (WGS) entry which is preliminary data.</text>
</comment>
<sequence>MRTRVPNLLAAALLLTFVDVPFDADVRAQASKPAATPAAASTASSQTFSREQLDQMMAPVALYPDTLLAQVLMASTYPGDVADAVEWSKAHKDAKGEEAVKQVANQPWDPSVQSLVAFPQLLAVLGQDPSWVQRMGDAFLAQPEAVMESVQRLRRQADAAGNLKSNEQQKVTKQSAPPPGTTATTTTVPAGTQTIVIEPADPQVVYVPSYPSSVYGSWAYPSYPPYYYPPPAYYYPGAALFSFGIGVAVGGALWGNCNWWGGDVDIDVNRYNNINSNRQINRNDNTWRHNAANRDGVPYRDNASREKFGRQLDGAGQRDAFRGREGTRDGARTADRDRARQTMEQRGFQTPATSNREARDRAGQASREISQQPRSRQAGAGQNRGDMQRPTQANNMQARQGARDNAGMQARQHDNAFSGARNPSQTRMDSGRGHNSFSASQRPQSSRGGGRQMSRPARAPSRGGGGRRR</sequence>
<feature type="compositionally biased region" description="Basic and acidic residues" evidence="1">
    <location>
        <begin position="319"/>
        <end position="343"/>
    </location>
</feature>
<accession>A0ABP9KZ07</accession>
<dbReference type="PANTHER" id="PTHR40269">
    <property type="entry name" value="OUTER MEMBRANE PROTEIN-RELATED"/>
    <property type="match status" value="1"/>
</dbReference>
<proteinExistence type="predicted"/>
<evidence type="ECO:0000313" key="3">
    <source>
        <dbReference type="Proteomes" id="UP001501083"/>
    </source>
</evidence>
<feature type="region of interest" description="Disordered" evidence="1">
    <location>
        <begin position="160"/>
        <end position="188"/>
    </location>
</feature>
<protein>
    <submittedName>
        <fullName evidence="2">DUF3300 domain-containing protein</fullName>
    </submittedName>
</protein>
<dbReference type="EMBL" id="BAABKY010000001">
    <property type="protein sequence ID" value="GAA5066842.1"/>
    <property type="molecule type" value="Genomic_DNA"/>
</dbReference>
<dbReference type="RefSeq" id="WP_158983539.1">
    <property type="nucleotide sequence ID" value="NZ_BAABKY010000001.1"/>
</dbReference>
<gene>
    <name evidence="2" type="ORF">GCM10025759_00700</name>
</gene>
<feature type="compositionally biased region" description="Polar residues" evidence="1">
    <location>
        <begin position="344"/>
        <end position="355"/>
    </location>
</feature>
<organism evidence="2 3">
    <name type="scientific">Lysobacter panacisoli</name>
    <dbReference type="NCBI Taxonomy" id="1255263"/>
    <lineage>
        <taxon>Bacteria</taxon>
        <taxon>Pseudomonadati</taxon>
        <taxon>Pseudomonadota</taxon>
        <taxon>Gammaproteobacteria</taxon>
        <taxon>Lysobacterales</taxon>
        <taxon>Lysobacteraceae</taxon>
        <taxon>Lysobacter</taxon>
    </lineage>
</organism>
<feature type="compositionally biased region" description="Polar residues" evidence="1">
    <location>
        <begin position="389"/>
        <end position="398"/>
    </location>
</feature>
<dbReference type="InterPro" id="IPR021728">
    <property type="entry name" value="DUF3300"/>
</dbReference>
<feature type="region of interest" description="Disordered" evidence="1">
    <location>
        <begin position="285"/>
        <end position="469"/>
    </location>
</feature>
<dbReference type="PANTHER" id="PTHR40269:SF1">
    <property type="entry name" value="OUTER MEMBRANE PROTEIN"/>
    <property type="match status" value="1"/>
</dbReference>
<evidence type="ECO:0000313" key="2">
    <source>
        <dbReference type="EMBL" id="GAA5066842.1"/>
    </source>
</evidence>
<keyword evidence="3" id="KW-1185">Reference proteome</keyword>
<feature type="compositionally biased region" description="Polar residues" evidence="1">
    <location>
        <begin position="163"/>
        <end position="175"/>
    </location>
</feature>
<name>A0ABP9KZ07_9GAMM</name>